<dbReference type="EMBL" id="CP025066">
    <property type="protein sequence ID" value="AUX10321.1"/>
    <property type="molecule type" value="Genomic_DNA"/>
</dbReference>
<dbReference type="Proteomes" id="UP000263012">
    <property type="component" value="Chromosome"/>
</dbReference>
<dbReference type="OrthoDB" id="157328at2157"/>
<dbReference type="RefSeq" id="WP_119820378.1">
    <property type="nucleotide sequence ID" value="NZ_CP025066.1"/>
</dbReference>
<organism evidence="2 3">
    <name type="scientific">Halalkaliarchaeum desulfuricum</name>
    <dbReference type="NCBI Taxonomy" id="2055893"/>
    <lineage>
        <taxon>Archaea</taxon>
        <taxon>Methanobacteriati</taxon>
        <taxon>Methanobacteriota</taxon>
        <taxon>Stenosarchaea group</taxon>
        <taxon>Halobacteria</taxon>
        <taxon>Halobacteriales</taxon>
        <taxon>Haloferacaceae</taxon>
        <taxon>Halalkaliarchaeum</taxon>
    </lineage>
</organism>
<feature type="compositionally biased region" description="Acidic residues" evidence="1">
    <location>
        <begin position="242"/>
        <end position="258"/>
    </location>
</feature>
<dbReference type="GeneID" id="37879060"/>
<sequence>MTDRPNVLVPIQILEGESIPEGIPELLANAHVVLLGYHVIPDQTAPGQARMQFEERAAPRLDQFEEILEKAGATVDTRLVFTHKAQTTIDRMIYEHDCVAAIVPKATRPPEEVLVAVRGTVGVDRIARVVAGLFGDTDVSVTLYHLAAEDATDEDVQTLLDGVADRLVELGMDEDALDTRVGRGKNPKQAIADAADEFDAIVMGESDPSIATFVFGMRAKQVAERFLGPVIVVQRERPQTEAETETETETDGNPNEDD</sequence>
<dbReference type="AlphaFoldDB" id="A0A343TMJ9"/>
<keyword evidence="3" id="KW-1185">Reference proteome</keyword>
<feature type="region of interest" description="Disordered" evidence="1">
    <location>
        <begin position="234"/>
        <end position="258"/>
    </location>
</feature>
<dbReference type="SUPFAM" id="SSF52402">
    <property type="entry name" value="Adenine nucleotide alpha hydrolases-like"/>
    <property type="match status" value="1"/>
</dbReference>
<evidence type="ECO:0000256" key="1">
    <source>
        <dbReference type="SAM" id="MobiDB-lite"/>
    </source>
</evidence>
<protein>
    <submittedName>
        <fullName evidence="2">Universal stress protein UspA</fullName>
    </submittedName>
</protein>
<evidence type="ECO:0000313" key="2">
    <source>
        <dbReference type="EMBL" id="AUX10321.1"/>
    </source>
</evidence>
<accession>A0A343TMJ9</accession>
<reference evidence="3" key="1">
    <citation type="submission" date="2017-11" db="EMBL/GenBank/DDBJ databases">
        <title>Phenotypic and genomic properties of facultatively anaerobic sulfur-reducing natronoarchaea from hypersaline soda lakes.</title>
        <authorList>
            <person name="Sorokin D.Y."/>
            <person name="Kublanov I.V."/>
            <person name="Roman P."/>
            <person name="Sinninghe Damste J.S."/>
            <person name="Golyshin P.N."/>
            <person name="Rojo D."/>
            <person name="Ciordia S."/>
            <person name="Mena M.D.C."/>
            <person name="Ferrer M."/>
            <person name="Messina E."/>
            <person name="Smedile F."/>
            <person name="La Spada G."/>
            <person name="La Cono V."/>
            <person name="Yakimov M.M."/>
        </authorList>
    </citation>
    <scope>NUCLEOTIDE SEQUENCE [LARGE SCALE GENOMIC DNA]</scope>
    <source>
        <strain evidence="3">AArc-Sl</strain>
    </source>
</reference>
<dbReference type="KEGG" id="hdf:AArcSl_2703"/>
<dbReference type="Gene3D" id="3.40.50.12370">
    <property type="match status" value="1"/>
</dbReference>
<name>A0A343TMJ9_9EURY</name>
<gene>
    <name evidence="2" type="primary">uspA25</name>
    <name evidence="2" type="ORF">AArcSl_2703</name>
</gene>
<evidence type="ECO:0000313" key="3">
    <source>
        <dbReference type="Proteomes" id="UP000263012"/>
    </source>
</evidence>
<proteinExistence type="predicted"/>